<organism evidence="32 33">
    <name type="scientific">Takifugu flavidus</name>
    <name type="common">sansaifugu</name>
    <dbReference type="NCBI Taxonomy" id="433684"/>
    <lineage>
        <taxon>Eukaryota</taxon>
        <taxon>Metazoa</taxon>
        <taxon>Chordata</taxon>
        <taxon>Craniata</taxon>
        <taxon>Vertebrata</taxon>
        <taxon>Euteleostomi</taxon>
        <taxon>Actinopterygii</taxon>
        <taxon>Neopterygii</taxon>
        <taxon>Teleostei</taxon>
        <taxon>Neoteleostei</taxon>
        <taxon>Acanthomorphata</taxon>
        <taxon>Eupercaria</taxon>
        <taxon>Tetraodontiformes</taxon>
        <taxon>Tetradontoidea</taxon>
        <taxon>Tetraodontidae</taxon>
        <taxon>Takifugu</taxon>
    </lineage>
</organism>
<proteinExistence type="inferred from homology"/>
<dbReference type="GO" id="GO:0042765">
    <property type="term" value="C:GPI-anchor transamidase complex"/>
    <property type="evidence" value="ECO:0007669"/>
    <property type="project" value="InterPro"/>
</dbReference>
<dbReference type="FunFam" id="3.30.230.70:FF:000010">
    <property type="entry name" value="Exosome complex component RRP41"/>
    <property type="match status" value="1"/>
</dbReference>
<evidence type="ECO:0000256" key="18">
    <source>
        <dbReference type="ARBA" id="ARBA00023180"/>
    </source>
</evidence>
<comment type="function">
    <text evidence="25">Component of the glycosylphosphatidylinositol-anchor (GPI-anchor) transamidase (GPI-T) complex that catalyzes the formation of the linkage between a proprotein and a GPI-anchor and participates in GPI anchored protein biosynthesis. Binds GPI-anchor.</text>
</comment>
<keyword evidence="19" id="KW-0539">Nucleus</keyword>
<evidence type="ECO:0000256" key="21">
    <source>
        <dbReference type="ARBA" id="ARBA00069902"/>
    </source>
</evidence>
<evidence type="ECO:0000256" key="15">
    <source>
        <dbReference type="ARBA" id="ARBA00022990"/>
    </source>
</evidence>
<dbReference type="Proteomes" id="UP000324091">
    <property type="component" value="Chromosome 15"/>
</dbReference>
<evidence type="ECO:0000256" key="3">
    <source>
        <dbReference type="ARBA" id="ARBA00004604"/>
    </source>
</evidence>
<feature type="transmembrane region" description="Helical" evidence="29">
    <location>
        <begin position="793"/>
        <end position="815"/>
    </location>
</feature>
<evidence type="ECO:0000256" key="12">
    <source>
        <dbReference type="ARBA" id="ARBA00022835"/>
    </source>
</evidence>
<keyword evidence="8" id="KW-0337">GPI-anchor biosynthesis</keyword>
<dbReference type="InterPro" id="IPR027408">
    <property type="entry name" value="PNPase/RNase_PH_dom_sf"/>
</dbReference>
<evidence type="ECO:0000256" key="26">
    <source>
        <dbReference type="ARBA" id="ARBA00093557"/>
    </source>
</evidence>
<keyword evidence="11" id="KW-0256">Endoplasmic reticulum</keyword>
<comment type="subunit">
    <text evidence="20">Component of the RNA exosome core complex (Exo-9), composed of EXOSC1, EXOSC2, EXOSC3, EXOSC4, EXOSC5, EXOSC6, EXOSC7, EXOSC8 and EXOSC9; within the complex interacts with EXOSC2, EXOSC7 and EXOSC9. The catalytically inactive RNA exosome core complex (Exo-9) associates with the catalytic subunit EXOSC10/RRP6. Exo-9 may associate with DIS3 to form the nucleolar exosome complex, or DIS3L to form the cytoplasmic exosome complex. Exo-9 is formed by a hexameric base ring consisting of the heterodimers EXOSC4-EXOSC9, EXOSC5-EXOSC8 and EXOSC6-EXOSC7, and a cap ring consisting of EXOSC1, EXOSC2 and EXOSC3. The RNA exosome complex associates with cofactors C1D/RRP47, MPHOSPH6/MPP6 and MTREX/MTR4. Interacts with DDX60. Interacts with DIS3; the interaction is direct.</text>
</comment>
<dbReference type="Pfam" id="PF04114">
    <property type="entry name" value="Gaa1"/>
    <property type="match status" value="1"/>
</dbReference>
<dbReference type="Pfam" id="PF03725">
    <property type="entry name" value="RNase_PH_C"/>
    <property type="match status" value="1"/>
</dbReference>
<dbReference type="AlphaFoldDB" id="A0A5C6P241"/>
<evidence type="ECO:0000256" key="25">
    <source>
        <dbReference type="ARBA" id="ARBA00093336"/>
    </source>
</evidence>
<dbReference type="InterPro" id="IPR001247">
    <property type="entry name" value="ExoRNase_PH_dom1"/>
</dbReference>
<evidence type="ECO:0000256" key="27">
    <source>
        <dbReference type="ARBA" id="ARBA00093619"/>
    </source>
</evidence>
<evidence type="ECO:0000259" key="30">
    <source>
        <dbReference type="Pfam" id="PF01138"/>
    </source>
</evidence>
<dbReference type="FunFam" id="3.40.630.10:FF:000047">
    <property type="entry name" value="Glycosylphosphatidylinositol anchor attachment 1 protein"/>
    <property type="match status" value="1"/>
</dbReference>
<keyword evidence="10 29" id="KW-0812">Transmembrane</keyword>
<dbReference type="InterPro" id="IPR007246">
    <property type="entry name" value="Gaa1"/>
</dbReference>
<accession>A0A5C6P241</accession>
<evidence type="ECO:0000313" key="33">
    <source>
        <dbReference type="Proteomes" id="UP000324091"/>
    </source>
</evidence>
<keyword evidence="15" id="KW-0007">Acetylation</keyword>
<feature type="transmembrane region" description="Helical" evidence="29">
    <location>
        <begin position="753"/>
        <end position="786"/>
    </location>
</feature>
<dbReference type="GO" id="GO:0003723">
    <property type="term" value="F:RNA binding"/>
    <property type="evidence" value="ECO:0007669"/>
    <property type="project" value="UniProtKB-KW"/>
</dbReference>
<feature type="transmembrane region" description="Helical" evidence="29">
    <location>
        <begin position="849"/>
        <end position="871"/>
    </location>
</feature>
<evidence type="ECO:0000256" key="17">
    <source>
        <dbReference type="ARBA" id="ARBA00023157"/>
    </source>
</evidence>
<evidence type="ECO:0000256" key="4">
    <source>
        <dbReference type="ARBA" id="ARBA00004642"/>
    </source>
</evidence>
<keyword evidence="12" id="KW-0271">Exosome</keyword>
<evidence type="ECO:0000256" key="28">
    <source>
        <dbReference type="ARBA" id="ARBA00093661"/>
    </source>
</evidence>
<dbReference type="CDD" id="cd11370">
    <property type="entry name" value="RNase_PH_RRP41"/>
    <property type="match status" value="1"/>
</dbReference>
<dbReference type="GO" id="GO:0016255">
    <property type="term" value="P:attachment of GPI anchor to protein"/>
    <property type="evidence" value="ECO:0007669"/>
    <property type="project" value="TreeGrafter"/>
</dbReference>
<reference evidence="32 33" key="1">
    <citation type="submission" date="2019-04" db="EMBL/GenBank/DDBJ databases">
        <title>Chromosome genome assembly for Takifugu flavidus.</title>
        <authorList>
            <person name="Xiao S."/>
        </authorList>
    </citation>
    <scope>NUCLEOTIDE SEQUENCE [LARGE SCALE GENOMIC DNA]</scope>
    <source>
        <strain evidence="32">HTHZ2018</strain>
        <tissue evidence="32">Muscle</tissue>
    </source>
</reference>
<dbReference type="GO" id="GO:0000178">
    <property type="term" value="C:exosome (RNase complex)"/>
    <property type="evidence" value="ECO:0007669"/>
    <property type="project" value="UniProtKB-KW"/>
</dbReference>
<dbReference type="SUPFAM" id="SSF55666">
    <property type="entry name" value="Ribonuclease PH domain 2-like"/>
    <property type="match status" value="1"/>
</dbReference>
<keyword evidence="9" id="KW-0698">rRNA processing</keyword>
<evidence type="ECO:0000256" key="5">
    <source>
        <dbReference type="ARBA" id="ARBA00004687"/>
    </source>
</evidence>
<gene>
    <name evidence="32" type="ORF">D4764_15G0012480</name>
</gene>
<evidence type="ECO:0000256" key="9">
    <source>
        <dbReference type="ARBA" id="ARBA00022552"/>
    </source>
</evidence>
<evidence type="ECO:0000256" key="14">
    <source>
        <dbReference type="ARBA" id="ARBA00022989"/>
    </source>
</evidence>
<evidence type="ECO:0000256" key="24">
    <source>
        <dbReference type="ARBA" id="ARBA00083629"/>
    </source>
</evidence>
<evidence type="ECO:0000259" key="31">
    <source>
        <dbReference type="Pfam" id="PF03725"/>
    </source>
</evidence>
<comment type="similarity">
    <text evidence="6">Belongs to the RNase PH family.</text>
</comment>
<dbReference type="GO" id="GO:0005654">
    <property type="term" value="C:nucleoplasm"/>
    <property type="evidence" value="ECO:0007669"/>
    <property type="project" value="UniProtKB-SubCell"/>
</dbReference>
<dbReference type="Gene3D" id="3.40.630.10">
    <property type="entry name" value="Zn peptidases"/>
    <property type="match status" value="1"/>
</dbReference>
<evidence type="ECO:0000256" key="7">
    <source>
        <dbReference type="ARBA" id="ARBA00022490"/>
    </source>
</evidence>
<dbReference type="GO" id="GO:0005730">
    <property type="term" value="C:nucleolus"/>
    <property type="evidence" value="ECO:0007669"/>
    <property type="project" value="UniProtKB-SubCell"/>
</dbReference>
<dbReference type="PANTHER" id="PTHR13304:SF0">
    <property type="entry name" value="GLYCOSYLPHOSPHATIDYLINOSITOL ANCHOR ATTACHMENT 1 PROTEIN"/>
    <property type="match status" value="1"/>
</dbReference>
<evidence type="ECO:0000256" key="22">
    <source>
        <dbReference type="ARBA" id="ARBA00077929"/>
    </source>
</evidence>
<dbReference type="InterPro" id="IPR015847">
    <property type="entry name" value="ExoRNase_PH_dom2"/>
</dbReference>
<evidence type="ECO:0000256" key="20">
    <source>
        <dbReference type="ARBA" id="ARBA00065651"/>
    </source>
</evidence>
<dbReference type="InterPro" id="IPR036345">
    <property type="entry name" value="ExoRNase_PH_dom2_sf"/>
</dbReference>
<keyword evidence="16 29" id="KW-0472">Membrane</keyword>
<keyword evidence="18" id="KW-0325">Glycoprotein</keyword>
<dbReference type="PANTHER" id="PTHR13304">
    <property type="entry name" value="GLYCOSYLPHOSPHATIDYLINOSITOL ANCHOR ATTACHMENT 1 PROTEIN"/>
    <property type="match status" value="1"/>
</dbReference>
<dbReference type="SUPFAM" id="SSF54211">
    <property type="entry name" value="Ribosomal protein S5 domain 2-like"/>
    <property type="match status" value="1"/>
</dbReference>
<feature type="transmembrane region" description="Helical" evidence="29">
    <location>
        <begin position="605"/>
        <end position="635"/>
    </location>
</feature>
<dbReference type="Pfam" id="PF01138">
    <property type="entry name" value="RNase_PH"/>
    <property type="match status" value="1"/>
</dbReference>
<evidence type="ECO:0000256" key="1">
    <source>
        <dbReference type="ARBA" id="ARBA00004477"/>
    </source>
</evidence>
<dbReference type="EMBL" id="RHFK02000007">
    <property type="protein sequence ID" value="TWW73852.1"/>
    <property type="molecule type" value="Genomic_DNA"/>
</dbReference>
<evidence type="ECO:0000256" key="8">
    <source>
        <dbReference type="ARBA" id="ARBA00022502"/>
    </source>
</evidence>
<dbReference type="GO" id="GO:0006506">
    <property type="term" value="P:GPI anchor biosynthetic process"/>
    <property type="evidence" value="ECO:0007669"/>
    <property type="project" value="UniProtKB-KW"/>
</dbReference>
<evidence type="ECO:0000256" key="11">
    <source>
        <dbReference type="ARBA" id="ARBA00022824"/>
    </source>
</evidence>
<feature type="domain" description="Exoribonuclease phosphorolytic" evidence="31">
    <location>
        <begin position="155"/>
        <end position="219"/>
    </location>
</feature>
<evidence type="ECO:0000256" key="23">
    <source>
        <dbReference type="ARBA" id="ARBA00083563"/>
    </source>
</evidence>
<dbReference type="GO" id="GO:0006364">
    <property type="term" value="P:rRNA processing"/>
    <property type="evidence" value="ECO:0007669"/>
    <property type="project" value="UniProtKB-KW"/>
</dbReference>
<evidence type="ECO:0000256" key="10">
    <source>
        <dbReference type="ARBA" id="ARBA00022692"/>
    </source>
</evidence>
<sequence>MAGLELLSDQGYRIDGRKATELRKIQARMGVFAQADGSAYLEQGNTKVLAVVYGPHEMRGSRSRTRHDRAVINCQYSMATFSTAERKRRPHGDRKSTEMSLHLKQTFEAAVMTQLFPRSQIDIYVKILQSDGGNYSVCVNAATLAVIDAGIPMRDYVCACTVGFVDETPLADLCYAEEGGGVSSLGLALLPRSSQIALVQMDARLHQDNLDALMEAAMTACKGVSKVLDEVVDESRTLEKGTGISKDNMGLLSDPNRRRALISLLVRLNTPISVVCYLAGVAWFMGLAFEPFTLRTYMSENAMGSTMVEERFPAGERALASGKEFSAHKKKVGGMPVDWLVKTMQDRGLEVFTQRFSRTLPFPDENKERYMVKGTNVYGILRAPRAPRTEALVLSAPCSPGDQNNQAVGLLLGLAQYFRSQIFWAKDIIFLVNEHDLIGMQAWLEGYHHTNTTGMDWSPLQGRGGSIQAALTLELSTDVITSMDLVLEGLNGQLPNLDLANLFYAFCQKIGILCTIQGKLQRNDWDSVSGYSHSIQTLMMMVMKQASGRPWGDHGLFLRYHIEAATVKGVNSFRQYKTDATTIGRLLEGMYRKLNNLLERLHQSYFFYLLPSLSHFVSIGYYMPAFGLLTVILLLRVSFRIFHLEALDLWVQLSAPPTTTEDGVTDAEPVSSPGVLSVLTPLVISHLTGAALYALPTRFQEIAVEHFPVSETEAVVLTAIAVYTAGLALPHNTHRLLTGEGTEQGWRVLKLVAVLYLAVLLGCTALINFSLGFILALTLVPAAVLVTPHRPKVLTAFTLVILSPACTLLFSVFFFQELQEMPVTFQEGWLLYLSVISQGILDHFLYGSLVFPLIALLVYPCWLLFWNILFWK</sequence>
<keyword evidence="7" id="KW-0963">Cytoplasm</keyword>
<evidence type="ECO:0000256" key="16">
    <source>
        <dbReference type="ARBA" id="ARBA00023136"/>
    </source>
</evidence>
<comment type="subcellular location">
    <subcellularLocation>
        <location evidence="2">Cytoplasm</location>
    </subcellularLocation>
    <subcellularLocation>
        <location evidence="1">Endoplasmic reticulum membrane</location>
        <topology evidence="1">Multi-pass membrane protein</topology>
    </subcellularLocation>
    <subcellularLocation>
        <location evidence="3">Nucleus</location>
        <location evidence="3">Nucleolus</location>
    </subcellularLocation>
    <subcellularLocation>
        <location evidence="4">Nucleus</location>
        <location evidence="4">Nucleoplasm</location>
    </subcellularLocation>
</comment>
<keyword evidence="14 29" id="KW-1133">Transmembrane helix</keyword>
<evidence type="ECO:0000256" key="19">
    <source>
        <dbReference type="ARBA" id="ARBA00023242"/>
    </source>
</evidence>
<name>A0A5C6P241_9TELE</name>
<dbReference type="Gene3D" id="3.30.230.70">
    <property type="entry name" value="GHMP Kinase, N-terminal domain"/>
    <property type="match status" value="1"/>
</dbReference>
<comment type="caution">
    <text evidence="32">The sequence shown here is derived from an EMBL/GenBank/DDBJ whole genome shotgun (WGS) entry which is preliminary data.</text>
</comment>
<protein>
    <recommendedName>
        <fullName evidence="21">Exosome complex component RRP41</fullName>
    </recommendedName>
    <alternativeName>
        <fullName evidence="24">Exosome component 4</fullName>
    </alternativeName>
    <alternativeName>
        <fullName evidence="23">GAA1 protein homolog</fullName>
    </alternativeName>
    <alternativeName>
        <fullName evidence="27">GPI-anchor transamidase component GPAA1</fullName>
    </alternativeName>
    <alternativeName>
        <fullName evidence="28">Glycosylphosphatidylinositol anchor attachment 1 protein</fullName>
    </alternativeName>
    <alternativeName>
        <fullName evidence="22">Ribosomal RNA-processing protein 41</fullName>
    </alternativeName>
</protein>
<evidence type="ECO:0000256" key="29">
    <source>
        <dbReference type="SAM" id="Phobius"/>
    </source>
</evidence>
<evidence type="ECO:0000256" key="2">
    <source>
        <dbReference type="ARBA" id="ARBA00004496"/>
    </source>
</evidence>
<comment type="pathway">
    <text evidence="5">Glycolipid biosynthesis; glycosylphosphatidylinositol-anchor biosynthesis.</text>
</comment>
<dbReference type="InterPro" id="IPR020568">
    <property type="entry name" value="Ribosomal_Su5_D2-typ_SF"/>
</dbReference>
<keyword evidence="17" id="KW-1015">Disulfide bond</keyword>
<evidence type="ECO:0000256" key="13">
    <source>
        <dbReference type="ARBA" id="ARBA00022884"/>
    </source>
</evidence>
<keyword evidence="33" id="KW-1185">Reference proteome</keyword>
<keyword evidence="13" id="KW-0694">RNA-binding</keyword>
<evidence type="ECO:0000256" key="6">
    <source>
        <dbReference type="ARBA" id="ARBA00006678"/>
    </source>
</evidence>
<evidence type="ECO:0000313" key="32">
    <source>
        <dbReference type="EMBL" id="TWW73852.1"/>
    </source>
</evidence>
<feature type="domain" description="Exoribonuclease phosphorolytic" evidence="30">
    <location>
        <begin position="21"/>
        <end position="152"/>
    </location>
</feature>
<comment type="subunit">
    <text evidence="26">Heteropentamer. Part of the GPI-anchor transamidase complex, consisting of PIGK, PIGT, PIGS, PIGU and GAA1. Interacts with PIGK.</text>
</comment>